<dbReference type="InterPro" id="IPR006143">
    <property type="entry name" value="RND_pump_MFP"/>
</dbReference>
<evidence type="ECO:0000256" key="2">
    <source>
        <dbReference type="ARBA" id="ARBA00009477"/>
    </source>
</evidence>
<dbReference type="PROSITE" id="PS51257">
    <property type="entry name" value="PROKAR_LIPOPROTEIN"/>
    <property type="match status" value="1"/>
</dbReference>
<name>A0A506TZM4_9HYPH</name>
<dbReference type="RefSeq" id="WP_141150855.1">
    <property type="nucleotide sequence ID" value="NZ_VHLG01000017.1"/>
</dbReference>
<feature type="domain" description="Multidrug resistance protein MdtA-like beta-barrel" evidence="7">
    <location>
        <begin position="208"/>
        <end position="298"/>
    </location>
</feature>
<dbReference type="Pfam" id="PF25917">
    <property type="entry name" value="BSH_RND"/>
    <property type="match status" value="1"/>
</dbReference>
<keyword evidence="4" id="KW-0732">Signal</keyword>
<dbReference type="SUPFAM" id="SSF111369">
    <property type="entry name" value="HlyD-like secretion proteins"/>
    <property type="match status" value="1"/>
</dbReference>
<dbReference type="OrthoDB" id="9800613at2"/>
<protein>
    <submittedName>
        <fullName evidence="9">Efflux RND transporter periplasmic adaptor subunit</fullName>
    </submittedName>
</protein>
<evidence type="ECO:0000259" key="7">
    <source>
        <dbReference type="Pfam" id="PF25944"/>
    </source>
</evidence>
<feature type="domain" description="Multidrug resistance protein MdtA-like alpha-helical hairpin" evidence="5">
    <location>
        <begin position="103"/>
        <end position="171"/>
    </location>
</feature>
<comment type="subcellular location">
    <subcellularLocation>
        <location evidence="1">Cell envelope</location>
    </subcellularLocation>
</comment>
<keyword evidence="10" id="KW-1185">Reference proteome</keyword>
<evidence type="ECO:0000256" key="3">
    <source>
        <dbReference type="SAM" id="MobiDB-lite"/>
    </source>
</evidence>
<dbReference type="GO" id="GO:0046677">
    <property type="term" value="P:response to antibiotic"/>
    <property type="evidence" value="ECO:0007669"/>
    <property type="project" value="TreeGrafter"/>
</dbReference>
<feature type="chain" id="PRO_5021426701" evidence="4">
    <location>
        <begin position="21"/>
        <end position="408"/>
    </location>
</feature>
<evidence type="ECO:0000259" key="8">
    <source>
        <dbReference type="Pfam" id="PF25967"/>
    </source>
</evidence>
<dbReference type="Gene3D" id="2.40.50.100">
    <property type="match status" value="1"/>
</dbReference>
<evidence type="ECO:0000259" key="6">
    <source>
        <dbReference type="Pfam" id="PF25917"/>
    </source>
</evidence>
<evidence type="ECO:0000259" key="5">
    <source>
        <dbReference type="Pfam" id="PF25876"/>
    </source>
</evidence>
<dbReference type="NCBIfam" id="TIGR01730">
    <property type="entry name" value="RND_mfp"/>
    <property type="match status" value="1"/>
</dbReference>
<dbReference type="GO" id="GO:0005886">
    <property type="term" value="C:plasma membrane"/>
    <property type="evidence" value="ECO:0007669"/>
    <property type="project" value="TreeGrafter"/>
</dbReference>
<dbReference type="Gene3D" id="2.40.30.170">
    <property type="match status" value="1"/>
</dbReference>
<feature type="domain" description="Multidrug resistance protein MdtA-like C-terminal permuted SH3" evidence="8">
    <location>
        <begin position="304"/>
        <end position="363"/>
    </location>
</feature>
<feature type="compositionally biased region" description="Polar residues" evidence="3">
    <location>
        <begin position="394"/>
        <end position="408"/>
    </location>
</feature>
<dbReference type="InterPro" id="IPR058624">
    <property type="entry name" value="MdtA-like_HH"/>
</dbReference>
<dbReference type="GO" id="GO:0022857">
    <property type="term" value="F:transmembrane transporter activity"/>
    <property type="evidence" value="ECO:0007669"/>
    <property type="project" value="InterPro"/>
</dbReference>
<comment type="similarity">
    <text evidence="2">Belongs to the membrane fusion protein (MFP) (TC 8.A.1) family.</text>
</comment>
<feature type="region of interest" description="Disordered" evidence="3">
    <location>
        <begin position="387"/>
        <end position="408"/>
    </location>
</feature>
<dbReference type="InterPro" id="IPR058627">
    <property type="entry name" value="MdtA-like_C"/>
</dbReference>
<comment type="caution">
    <text evidence="9">The sequence shown here is derived from an EMBL/GenBank/DDBJ whole genome shotgun (WGS) entry which is preliminary data.</text>
</comment>
<dbReference type="Pfam" id="PF25876">
    <property type="entry name" value="HH_MFP_RND"/>
    <property type="match status" value="1"/>
</dbReference>
<feature type="signal peptide" evidence="4">
    <location>
        <begin position="1"/>
        <end position="20"/>
    </location>
</feature>
<organism evidence="9 10">
    <name type="scientific">Martelella alba</name>
    <dbReference type="NCBI Taxonomy" id="2590451"/>
    <lineage>
        <taxon>Bacteria</taxon>
        <taxon>Pseudomonadati</taxon>
        <taxon>Pseudomonadota</taxon>
        <taxon>Alphaproteobacteria</taxon>
        <taxon>Hyphomicrobiales</taxon>
        <taxon>Aurantimonadaceae</taxon>
        <taxon>Martelella</taxon>
    </lineage>
</organism>
<dbReference type="Pfam" id="PF25967">
    <property type="entry name" value="RND-MFP_C"/>
    <property type="match status" value="1"/>
</dbReference>
<dbReference type="PANTHER" id="PTHR30158">
    <property type="entry name" value="ACRA/E-RELATED COMPONENT OF DRUG EFFLUX TRANSPORTER"/>
    <property type="match status" value="1"/>
</dbReference>
<proteinExistence type="inferred from homology"/>
<dbReference type="InterPro" id="IPR058626">
    <property type="entry name" value="MdtA-like_b-barrel"/>
</dbReference>
<dbReference type="Proteomes" id="UP000318801">
    <property type="component" value="Unassembled WGS sequence"/>
</dbReference>
<evidence type="ECO:0000313" key="10">
    <source>
        <dbReference type="Proteomes" id="UP000318801"/>
    </source>
</evidence>
<gene>
    <name evidence="9" type="ORF">FJU08_20160</name>
</gene>
<evidence type="ECO:0000313" key="9">
    <source>
        <dbReference type="EMBL" id="TPW27532.1"/>
    </source>
</evidence>
<dbReference type="PANTHER" id="PTHR30158:SF3">
    <property type="entry name" value="MULTIDRUG EFFLUX PUMP SUBUNIT ACRA-RELATED"/>
    <property type="match status" value="1"/>
</dbReference>
<sequence length="408" mass="42621">MKPRKLSIALLSVLAVTAVACSKEGEKQGGMQMPPPSVGVIEMKQQTLPITTTLPARAVAYRSAEIVSQVSGIIEEKAFTDGASVKKGDLLYQIEKDSYQAALDQAKATLAKANATVPGMKANYERYKNIVNKGATEIQLTDAQVSYEQSLADVEAGKASVAAAQVNLDHTSILAPFDGALGVSNIAIGNIASSSSTTPLVQINQLDPIYVDMYESASEVLSGSSKYSTSLGSEADLSKIAVTVQLDDGTEYDVKGHLDVSDRTVNESTGTVNLRAVFDNPKSVILPGMFVRATLTLDETKGYLIPQLAAQIEPGGKVTAQFVGKDNSVETRVFKDAQSSGNGWLVTSGVSDGDKLIVDGFQRLVGGVKTVTPVPVTINSDGVVVDQQPADASGGSTNKNAASSGSNG</sequence>
<dbReference type="InterPro" id="IPR058625">
    <property type="entry name" value="MdtA-like_BSH"/>
</dbReference>
<dbReference type="Pfam" id="PF25944">
    <property type="entry name" value="Beta-barrel_RND"/>
    <property type="match status" value="1"/>
</dbReference>
<dbReference type="EMBL" id="VHLG01000017">
    <property type="protein sequence ID" value="TPW27532.1"/>
    <property type="molecule type" value="Genomic_DNA"/>
</dbReference>
<reference evidence="9 10" key="1">
    <citation type="submission" date="2019-06" db="EMBL/GenBank/DDBJ databases">
        <authorList>
            <person name="Li M."/>
        </authorList>
    </citation>
    <scope>NUCLEOTIDE SEQUENCE [LARGE SCALE GENOMIC DNA]</scope>
    <source>
        <strain evidence="9 10">BGMRC2036</strain>
    </source>
</reference>
<dbReference type="Gene3D" id="2.40.420.20">
    <property type="match status" value="1"/>
</dbReference>
<accession>A0A506TZM4</accession>
<feature type="domain" description="Multidrug resistance protein MdtA-like barrel-sandwich hybrid" evidence="6">
    <location>
        <begin position="62"/>
        <end position="203"/>
    </location>
</feature>
<evidence type="ECO:0000256" key="4">
    <source>
        <dbReference type="SAM" id="SignalP"/>
    </source>
</evidence>
<evidence type="ECO:0000256" key="1">
    <source>
        <dbReference type="ARBA" id="ARBA00004196"/>
    </source>
</evidence>
<dbReference type="AlphaFoldDB" id="A0A506TZM4"/>
<dbReference type="GO" id="GO:0030313">
    <property type="term" value="C:cell envelope"/>
    <property type="evidence" value="ECO:0007669"/>
    <property type="project" value="UniProtKB-SubCell"/>
</dbReference>
<dbReference type="Gene3D" id="1.10.287.470">
    <property type="entry name" value="Helix hairpin bin"/>
    <property type="match status" value="1"/>
</dbReference>